<dbReference type="EMBL" id="CAAE01007265">
    <property type="protein sequence ID" value="CAF90020.1"/>
    <property type="molecule type" value="Genomic_DNA"/>
</dbReference>
<accession>Q4TAR2</accession>
<feature type="non-terminal residue" evidence="1">
    <location>
        <position position="46"/>
    </location>
</feature>
<reference evidence="1" key="2">
    <citation type="submission" date="2004-02" db="EMBL/GenBank/DDBJ databases">
        <authorList>
            <consortium name="Genoscope"/>
            <consortium name="Whitehead Institute Centre for Genome Research"/>
        </authorList>
    </citation>
    <scope>NUCLEOTIDE SEQUENCE</scope>
</reference>
<comment type="caution">
    <text evidence="1">The sequence shown here is derived from an EMBL/GenBank/DDBJ whole genome shotgun (WGS) entry which is preliminary data.</text>
</comment>
<dbReference type="KEGG" id="tng:GSTEN00004086G001"/>
<name>Q4TAR2_TETNG</name>
<proteinExistence type="predicted"/>
<protein>
    <submittedName>
        <fullName evidence="1">(spotted green pufferfish) hypothetical protein</fullName>
    </submittedName>
</protein>
<dbReference type="AlphaFoldDB" id="Q4TAR2"/>
<sequence>SSTVGICSIKTALWQNCCHAEFAMLMWLQAPLALPYKYCNEEPGAT</sequence>
<gene>
    <name evidence="1" type="ORF">GSTENG00004086001</name>
</gene>
<organism evidence="1">
    <name type="scientific">Tetraodon nigroviridis</name>
    <name type="common">Spotted green pufferfish</name>
    <name type="synonym">Chelonodon nigroviridis</name>
    <dbReference type="NCBI Taxonomy" id="99883"/>
    <lineage>
        <taxon>Eukaryota</taxon>
        <taxon>Metazoa</taxon>
        <taxon>Chordata</taxon>
        <taxon>Craniata</taxon>
        <taxon>Vertebrata</taxon>
        <taxon>Euteleostomi</taxon>
        <taxon>Actinopterygii</taxon>
        <taxon>Neopterygii</taxon>
        <taxon>Teleostei</taxon>
        <taxon>Neoteleostei</taxon>
        <taxon>Acanthomorphata</taxon>
        <taxon>Eupercaria</taxon>
        <taxon>Tetraodontiformes</taxon>
        <taxon>Tetradontoidea</taxon>
        <taxon>Tetraodontidae</taxon>
        <taxon>Tetraodon</taxon>
    </lineage>
</organism>
<evidence type="ECO:0000313" key="1">
    <source>
        <dbReference type="EMBL" id="CAF90020.1"/>
    </source>
</evidence>
<reference evidence="1" key="1">
    <citation type="journal article" date="2004" name="Nature">
        <title>Genome duplication in the teleost fish Tetraodon nigroviridis reveals the early vertebrate proto-karyotype.</title>
        <authorList>
            <person name="Jaillon O."/>
            <person name="Aury J.-M."/>
            <person name="Brunet F."/>
            <person name="Petit J.-L."/>
            <person name="Stange-Thomann N."/>
            <person name="Mauceli E."/>
            <person name="Bouneau L."/>
            <person name="Fischer C."/>
            <person name="Ozouf-Costaz C."/>
            <person name="Bernot A."/>
            <person name="Nicaud S."/>
            <person name="Jaffe D."/>
            <person name="Fisher S."/>
            <person name="Lutfalla G."/>
            <person name="Dossat C."/>
            <person name="Segurens B."/>
            <person name="Dasilva C."/>
            <person name="Salanoubat M."/>
            <person name="Levy M."/>
            <person name="Boudet N."/>
            <person name="Castellano S."/>
            <person name="Anthouard V."/>
            <person name="Jubin C."/>
            <person name="Castelli V."/>
            <person name="Katinka M."/>
            <person name="Vacherie B."/>
            <person name="Biemont C."/>
            <person name="Skalli Z."/>
            <person name="Cattolico L."/>
            <person name="Poulain J."/>
            <person name="De Berardinis V."/>
            <person name="Cruaud C."/>
            <person name="Duprat S."/>
            <person name="Brottier P."/>
            <person name="Coutanceau J.-P."/>
            <person name="Gouzy J."/>
            <person name="Parra G."/>
            <person name="Lardier G."/>
            <person name="Chapple C."/>
            <person name="McKernan K.J."/>
            <person name="McEwan P."/>
            <person name="Bosak S."/>
            <person name="Kellis M."/>
            <person name="Volff J.-N."/>
            <person name="Guigo R."/>
            <person name="Zody M.C."/>
            <person name="Mesirov J."/>
            <person name="Lindblad-Toh K."/>
            <person name="Birren B."/>
            <person name="Nusbaum C."/>
            <person name="Kahn D."/>
            <person name="Robinson-Rechavi M."/>
            <person name="Laudet V."/>
            <person name="Schachter V."/>
            <person name="Quetier F."/>
            <person name="Saurin W."/>
            <person name="Scarpelli C."/>
            <person name="Wincker P."/>
            <person name="Lander E.S."/>
            <person name="Weissenbach J."/>
            <person name="Roest Crollius H."/>
        </authorList>
    </citation>
    <scope>NUCLEOTIDE SEQUENCE [LARGE SCALE GENOMIC DNA]</scope>
</reference>